<feature type="compositionally biased region" description="Polar residues" evidence="1">
    <location>
        <begin position="311"/>
        <end position="325"/>
    </location>
</feature>
<dbReference type="Proteomes" id="UP001064489">
    <property type="component" value="Chromosome 7"/>
</dbReference>
<gene>
    <name evidence="2" type="ORF">LWI28_028783</name>
</gene>
<feature type="region of interest" description="Disordered" evidence="1">
    <location>
        <begin position="284"/>
        <end position="328"/>
    </location>
</feature>
<dbReference type="Pfam" id="PF14223">
    <property type="entry name" value="Retrotran_gag_2"/>
    <property type="match status" value="1"/>
</dbReference>
<comment type="caution">
    <text evidence="2">The sequence shown here is derived from an EMBL/GenBank/DDBJ whole genome shotgun (WGS) entry which is preliminary data.</text>
</comment>
<dbReference type="EMBL" id="JAJSOW010000104">
    <property type="protein sequence ID" value="KAI9170486.1"/>
    <property type="molecule type" value="Genomic_DNA"/>
</dbReference>
<evidence type="ECO:0000256" key="1">
    <source>
        <dbReference type="SAM" id="MobiDB-lite"/>
    </source>
</evidence>
<accession>A0AAD5IPA6</accession>
<organism evidence="2 3">
    <name type="scientific">Acer negundo</name>
    <name type="common">Box elder</name>
    <dbReference type="NCBI Taxonomy" id="4023"/>
    <lineage>
        <taxon>Eukaryota</taxon>
        <taxon>Viridiplantae</taxon>
        <taxon>Streptophyta</taxon>
        <taxon>Embryophyta</taxon>
        <taxon>Tracheophyta</taxon>
        <taxon>Spermatophyta</taxon>
        <taxon>Magnoliopsida</taxon>
        <taxon>eudicotyledons</taxon>
        <taxon>Gunneridae</taxon>
        <taxon>Pentapetalae</taxon>
        <taxon>rosids</taxon>
        <taxon>malvids</taxon>
        <taxon>Sapindales</taxon>
        <taxon>Sapindaceae</taxon>
        <taxon>Hippocastanoideae</taxon>
        <taxon>Acereae</taxon>
        <taxon>Acer</taxon>
    </lineage>
</organism>
<reference evidence="2" key="2">
    <citation type="submission" date="2023-02" db="EMBL/GenBank/DDBJ databases">
        <authorList>
            <person name="Swenson N.G."/>
            <person name="Wegrzyn J.L."/>
            <person name="Mcevoy S.L."/>
        </authorList>
    </citation>
    <scope>NUCLEOTIDE SEQUENCE</scope>
    <source>
        <strain evidence="2">91603</strain>
        <tissue evidence="2">Leaf</tissue>
    </source>
</reference>
<protein>
    <recommendedName>
        <fullName evidence="4">Gag protein</fullName>
    </recommendedName>
</protein>
<proteinExistence type="predicted"/>
<sequence>MVSKQNSNTFSIPMQADSTQPLFTQGSRLLNPHKLELTIKLDHNNFLLWRQQIIAAIKGNRFFHFIDPNSEIPSKKKVDGTDNESYLDWEQQDQILLCWLLSSINQELLPQLVECTTACEAWYTVERLFTSQSRANVMQLKLQLQTLKKSGSTMTEYLIEKKNIMDSLAYSGYILSEDDKIMYILGGLGADYDSFVIPITSMPNTYSIPGIIALLITHEARIEQHIQTDVTHTYSQMQAMLAASETVSDPLWYPDGGATDHCTLDASNLNSRTDYNGKEKIYVGNGADTVPSPANSSNSNVPLASPLLEQPVSNTSSDRSPSMMPQNIHPMTTRAKVGVKPNV</sequence>
<dbReference type="PANTHER" id="PTHR47481">
    <property type="match status" value="1"/>
</dbReference>
<reference evidence="2" key="1">
    <citation type="journal article" date="2022" name="Plant J.">
        <title>Strategies of tolerance reflected in two North American maple genomes.</title>
        <authorList>
            <person name="McEvoy S.L."/>
            <person name="Sezen U.U."/>
            <person name="Trouern-Trend A."/>
            <person name="McMahon S.M."/>
            <person name="Schaberg P.G."/>
            <person name="Yang J."/>
            <person name="Wegrzyn J.L."/>
            <person name="Swenson N.G."/>
        </authorList>
    </citation>
    <scope>NUCLEOTIDE SEQUENCE</scope>
    <source>
        <strain evidence="2">91603</strain>
    </source>
</reference>
<evidence type="ECO:0000313" key="2">
    <source>
        <dbReference type="EMBL" id="KAI9170486.1"/>
    </source>
</evidence>
<evidence type="ECO:0000313" key="3">
    <source>
        <dbReference type="Proteomes" id="UP001064489"/>
    </source>
</evidence>
<keyword evidence="3" id="KW-1185">Reference proteome</keyword>
<dbReference type="PANTHER" id="PTHR47481:SF22">
    <property type="entry name" value="RETROTRANSPOSON GAG DOMAIN-CONTAINING PROTEIN"/>
    <property type="match status" value="1"/>
</dbReference>
<evidence type="ECO:0008006" key="4">
    <source>
        <dbReference type="Google" id="ProtNLM"/>
    </source>
</evidence>
<feature type="compositionally biased region" description="Low complexity" evidence="1">
    <location>
        <begin position="290"/>
        <end position="308"/>
    </location>
</feature>
<dbReference type="AlphaFoldDB" id="A0AAD5IPA6"/>
<name>A0AAD5IPA6_ACENE</name>